<dbReference type="CDD" id="cd01347">
    <property type="entry name" value="ligand_gated_channel"/>
    <property type="match status" value="1"/>
</dbReference>
<evidence type="ECO:0000256" key="9">
    <source>
        <dbReference type="ARBA" id="ARBA00023237"/>
    </source>
</evidence>
<keyword evidence="4 10" id="KW-1134">Transmembrane beta strand</keyword>
<evidence type="ECO:0000313" key="16">
    <source>
        <dbReference type="Proteomes" id="UP000006798"/>
    </source>
</evidence>
<dbReference type="KEGG" id="cnc:CNE_2c10000"/>
<dbReference type="Pfam" id="PF07715">
    <property type="entry name" value="Plug"/>
    <property type="match status" value="1"/>
</dbReference>
<comment type="similarity">
    <text evidence="2 10 11">Belongs to the TonB-dependent receptor family.</text>
</comment>
<dbReference type="InterPro" id="IPR036942">
    <property type="entry name" value="Beta-barrel_TonB_sf"/>
</dbReference>
<protein>
    <submittedName>
        <fullName evidence="15">TonB-dependent receptor YncD</fullName>
    </submittedName>
</protein>
<evidence type="ECO:0000256" key="4">
    <source>
        <dbReference type="ARBA" id="ARBA00022452"/>
    </source>
</evidence>
<evidence type="ECO:0000256" key="6">
    <source>
        <dbReference type="ARBA" id="ARBA00023077"/>
    </source>
</evidence>
<evidence type="ECO:0000256" key="8">
    <source>
        <dbReference type="ARBA" id="ARBA00023170"/>
    </source>
</evidence>
<organism evidence="15 16">
    <name type="scientific">Cupriavidus necator (strain ATCC 43291 / DSM 13513 / CCUG 52238 / LMG 8453 / N-1)</name>
    <name type="common">Ralstonia eutropha</name>
    <dbReference type="NCBI Taxonomy" id="1042878"/>
    <lineage>
        <taxon>Bacteria</taxon>
        <taxon>Pseudomonadati</taxon>
        <taxon>Pseudomonadota</taxon>
        <taxon>Betaproteobacteria</taxon>
        <taxon>Burkholderiales</taxon>
        <taxon>Burkholderiaceae</taxon>
        <taxon>Cupriavidus</taxon>
    </lineage>
</organism>
<name>F8GTL2_CUPNN</name>
<keyword evidence="6 11" id="KW-0798">TonB box</keyword>
<dbReference type="PROSITE" id="PS52016">
    <property type="entry name" value="TONB_DEPENDENT_REC_3"/>
    <property type="match status" value="1"/>
</dbReference>
<comment type="subcellular location">
    <subcellularLocation>
        <location evidence="1 10">Cell outer membrane</location>
        <topology evidence="1 10">Multi-pass membrane protein</topology>
    </subcellularLocation>
</comment>
<accession>F8GTL2</accession>
<dbReference type="Gene3D" id="2.40.170.20">
    <property type="entry name" value="TonB-dependent receptor, beta-barrel domain"/>
    <property type="match status" value="1"/>
</dbReference>
<evidence type="ECO:0000259" key="14">
    <source>
        <dbReference type="Pfam" id="PF07715"/>
    </source>
</evidence>
<evidence type="ECO:0000256" key="5">
    <source>
        <dbReference type="ARBA" id="ARBA00022692"/>
    </source>
</evidence>
<evidence type="ECO:0000256" key="11">
    <source>
        <dbReference type="RuleBase" id="RU003357"/>
    </source>
</evidence>
<dbReference type="GO" id="GO:0009279">
    <property type="term" value="C:cell outer membrane"/>
    <property type="evidence" value="ECO:0007669"/>
    <property type="project" value="UniProtKB-SubCell"/>
</dbReference>
<dbReference type="PANTHER" id="PTHR30069">
    <property type="entry name" value="TONB-DEPENDENT OUTER MEMBRANE RECEPTOR"/>
    <property type="match status" value="1"/>
</dbReference>
<evidence type="ECO:0000256" key="10">
    <source>
        <dbReference type="PROSITE-ProRule" id="PRU01360"/>
    </source>
</evidence>
<keyword evidence="3 10" id="KW-0813">Transport</keyword>
<keyword evidence="7 10" id="KW-0472">Membrane</keyword>
<dbReference type="InterPro" id="IPR000531">
    <property type="entry name" value="Beta-barrel_TonB"/>
</dbReference>
<dbReference type="AlphaFoldDB" id="F8GTL2"/>
<dbReference type="EMBL" id="CP002878">
    <property type="protein sequence ID" value="AEI79969.1"/>
    <property type="molecule type" value="Genomic_DNA"/>
</dbReference>
<proteinExistence type="inferred from homology"/>
<evidence type="ECO:0000256" key="2">
    <source>
        <dbReference type="ARBA" id="ARBA00009810"/>
    </source>
</evidence>
<evidence type="ECO:0000256" key="3">
    <source>
        <dbReference type="ARBA" id="ARBA00022448"/>
    </source>
</evidence>
<gene>
    <name evidence="15" type="primary">yncD</name>
    <name evidence="15" type="ordered locus">CNE_2c10000</name>
</gene>
<dbReference type="Proteomes" id="UP000006798">
    <property type="component" value="Chromosome 2"/>
</dbReference>
<evidence type="ECO:0000313" key="15">
    <source>
        <dbReference type="EMBL" id="AEI79969.1"/>
    </source>
</evidence>
<feature type="region of interest" description="Disordered" evidence="12">
    <location>
        <begin position="53"/>
        <end position="116"/>
    </location>
</feature>
<keyword evidence="5 10" id="KW-0812">Transmembrane</keyword>
<dbReference type="SUPFAM" id="SSF56935">
    <property type="entry name" value="Porins"/>
    <property type="match status" value="1"/>
</dbReference>
<dbReference type="HOGENOM" id="CLU_008654_0_0_4"/>
<feature type="region of interest" description="Disordered" evidence="12">
    <location>
        <begin position="807"/>
        <end position="827"/>
    </location>
</feature>
<evidence type="ECO:0000256" key="7">
    <source>
        <dbReference type="ARBA" id="ARBA00023136"/>
    </source>
</evidence>
<dbReference type="InterPro" id="IPR039426">
    <property type="entry name" value="TonB-dep_rcpt-like"/>
</dbReference>
<feature type="domain" description="TonB-dependent receptor-like beta-barrel" evidence="13">
    <location>
        <begin position="377"/>
        <end position="858"/>
    </location>
</feature>
<keyword evidence="8 15" id="KW-0675">Receptor</keyword>
<evidence type="ECO:0000256" key="1">
    <source>
        <dbReference type="ARBA" id="ARBA00004571"/>
    </source>
</evidence>
<dbReference type="InterPro" id="IPR012910">
    <property type="entry name" value="Plug_dom"/>
</dbReference>
<keyword evidence="9 10" id="KW-0998">Cell outer membrane</keyword>
<dbReference type="Pfam" id="PF00593">
    <property type="entry name" value="TonB_dep_Rec_b-barrel"/>
    <property type="match status" value="1"/>
</dbReference>
<feature type="domain" description="TonB-dependent receptor plug" evidence="14">
    <location>
        <begin position="179"/>
        <end position="289"/>
    </location>
</feature>
<evidence type="ECO:0000256" key="12">
    <source>
        <dbReference type="SAM" id="MobiDB-lite"/>
    </source>
</evidence>
<dbReference type="GO" id="GO:0044718">
    <property type="term" value="P:siderophore transmembrane transport"/>
    <property type="evidence" value="ECO:0007669"/>
    <property type="project" value="TreeGrafter"/>
</dbReference>
<dbReference type="InterPro" id="IPR037066">
    <property type="entry name" value="Plug_dom_sf"/>
</dbReference>
<evidence type="ECO:0000259" key="13">
    <source>
        <dbReference type="Pfam" id="PF00593"/>
    </source>
</evidence>
<dbReference type="GO" id="GO:0015344">
    <property type="term" value="F:siderophore uptake transmembrane transporter activity"/>
    <property type="evidence" value="ECO:0007669"/>
    <property type="project" value="TreeGrafter"/>
</dbReference>
<sequence>MPGVAWPCRTHSRTLRPGRALCGAPRTTVPWWSTGPLLVPAAVLFCDRHRRKAGWPARPSGLSPRKSRTPDARYETCSAPGKRYPMQVSHRLSGGDGTCQPNPRPAPPGQAPRDTVACRGRASRGAATAIAVAVALMAQRPAVAQQDTPVPNQDSAMLPEVLVVAAAPLPGIGVDSDLVPYTVQTARGDDLDRSRAGNLAEYLSRNLAGVNVNDIQGSPFQTDITYRGFRASSIPGVPQGLSVYLDGIRVNEPFGDVVSWDMIPEAALASVSLVSSANPAYGLNTLGGALAMTTRSGLDSPGFTADLSYGSGARKRADLSGGVRSDGGWHAFAAGTLFQEYGWRDQSGGRLGNVFAKAGYAGDTDSWDVSVLHGRSTLTGNGLVPSFRASGNGTLPDLYQANRRAVYTYPDQTRNQLTQVAVNGRHWFDDKTSAAALAYVRTSRRDTTNGDVNPAYEAYAEDCEDGFAPDGSPRGDACGMTRAEGAGLHPAVINTTHMWQQTVGMALSMARETDHHLLNAGLTLDRSRLTYSQYAQPGTFTDDRGAVADPDAPNALFSGVGGSSRMLGLYLSDTWSLTPSTFLTASARWNHVAVSNTLRNSDGSEQPRESFTYRRLNPALGLSQKLGGGVTVFGGYAQNNRVPTVLELGCADPTRPCRLPAGLQADPYLKQVVSHSYEAGVRWHRGKDTEVTASLYRVDNHDDILFLRAPNTQLGYFANFDRTRNQGLDLTARQRVGDVTLRLAYSYLQATYQAAGQLAAGERTIDIRPGMRMAGLPRHTLKLGLDWQALAGLTLGADLVAVSSTVSSGNEDGLRSDPQPGVPPKTADWHVPGYATLNLRAAYKVNKRFEIYARVANVFDRRYETYGQIANDVFPGGSLVRPHVAPGDAASALFVAPGAPRSFWLGVVFRM</sequence>
<dbReference type="PANTHER" id="PTHR30069:SF39">
    <property type="entry name" value="BLL6183 PROTEIN"/>
    <property type="match status" value="1"/>
</dbReference>
<reference evidence="15 16" key="1">
    <citation type="journal article" date="2011" name="J. Bacteriol.">
        <title>Complete genome sequence of the type strain Cupriavidus necator N-1.</title>
        <authorList>
            <person name="Poehlein A."/>
            <person name="Kusian B."/>
            <person name="Friedrich B."/>
            <person name="Daniel R."/>
            <person name="Bowien B."/>
        </authorList>
    </citation>
    <scope>NUCLEOTIDE SEQUENCE [LARGE SCALE GENOMIC DNA]</scope>
    <source>
        <strain evidence="16">ATCC 43291 / DSM 13513 / CCUG 52238 / LMG 8453 / N-1</strain>
    </source>
</reference>
<dbReference type="Gene3D" id="2.170.130.10">
    <property type="entry name" value="TonB-dependent receptor, plug domain"/>
    <property type="match status" value="1"/>
</dbReference>